<protein>
    <submittedName>
        <fullName evidence="3">Acyl-CoA thioesterase</fullName>
    </submittedName>
</protein>
<dbReference type="PANTHER" id="PTHR31793">
    <property type="entry name" value="4-HYDROXYBENZOYL-COA THIOESTERASE FAMILY MEMBER"/>
    <property type="match status" value="1"/>
</dbReference>
<reference evidence="3" key="2">
    <citation type="journal article" date="2021" name="PeerJ">
        <title>Extensive microbial diversity within the chicken gut microbiome revealed by metagenomics and culture.</title>
        <authorList>
            <person name="Gilroy R."/>
            <person name="Ravi A."/>
            <person name="Getino M."/>
            <person name="Pursley I."/>
            <person name="Horton D.L."/>
            <person name="Alikhan N.F."/>
            <person name="Baker D."/>
            <person name="Gharbi K."/>
            <person name="Hall N."/>
            <person name="Watson M."/>
            <person name="Adriaenssens E.M."/>
            <person name="Foster-Nyarko E."/>
            <person name="Jarju S."/>
            <person name="Secka A."/>
            <person name="Antonio M."/>
            <person name="Oren A."/>
            <person name="Chaudhuri R.R."/>
            <person name="La Ragione R."/>
            <person name="Hildebrand F."/>
            <person name="Pallen M.J."/>
        </authorList>
    </citation>
    <scope>NUCLEOTIDE SEQUENCE</scope>
    <source>
        <strain evidence="3">ChiSjej1B19-7085</strain>
    </source>
</reference>
<dbReference type="SUPFAM" id="SSF54637">
    <property type="entry name" value="Thioesterase/thiol ester dehydrase-isomerase"/>
    <property type="match status" value="1"/>
</dbReference>
<evidence type="ECO:0000256" key="1">
    <source>
        <dbReference type="ARBA" id="ARBA00005953"/>
    </source>
</evidence>
<dbReference type="Gene3D" id="3.10.129.10">
    <property type="entry name" value="Hotdog Thioesterase"/>
    <property type="match status" value="1"/>
</dbReference>
<evidence type="ECO:0000256" key="2">
    <source>
        <dbReference type="ARBA" id="ARBA00022801"/>
    </source>
</evidence>
<sequence>MKTETKITVRYAETDQMGVTHHAVYPVWYEAARTDLIKETGVSYSQLEKMGVMTPVVDLSCHYSGVTHYEDIVTVQCWISRLTPARIEFSYATFCGDSEKPCNTGKSLHGCVDAKTFRPINLKKRFPEFYAKLESMVEPDA</sequence>
<dbReference type="GO" id="GO:0047617">
    <property type="term" value="F:fatty acyl-CoA hydrolase activity"/>
    <property type="evidence" value="ECO:0007669"/>
    <property type="project" value="TreeGrafter"/>
</dbReference>
<gene>
    <name evidence="3" type="ORF">IAA54_08810</name>
</gene>
<dbReference type="InterPro" id="IPR029069">
    <property type="entry name" value="HotDog_dom_sf"/>
</dbReference>
<dbReference type="NCBIfam" id="TIGR00051">
    <property type="entry name" value="YbgC/FadM family acyl-CoA thioesterase"/>
    <property type="match status" value="1"/>
</dbReference>
<name>A0A9D1J1X0_9FIRM</name>
<proteinExistence type="inferred from homology"/>
<keyword evidence="2" id="KW-0378">Hydrolase</keyword>
<organism evidence="3 4">
    <name type="scientific">Candidatus Gallacutalibacter pullicola</name>
    <dbReference type="NCBI Taxonomy" id="2840830"/>
    <lineage>
        <taxon>Bacteria</taxon>
        <taxon>Bacillati</taxon>
        <taxon>Bacillota</taxon>
        <taxon>Clostridia</taxon>
        <taxon>Eubacteriales</taxon>
        <taxon>Candidatus Gallacutalibacter</taxon>
    </lineage>
</organism>
<dbReference type="AlphaFoldDB" id="A0A9D1J1X0"/>
<accession>A0A9D1J1X0</accession>
<evidence type="ECO:0000313" key="4">
    <source>
        <dbReference type="Proteomes" id="UP000886785"/>
    </source>
</evidence>
<dbReference type="Pfam" id="PF13279">
    <property type="entry name" value="4HBT_2"/>
    <property type="match status" value="1"/>
</dbReference>
<dbReference type="InterPro" id="IPR050563">
    <property type="entry name" value="4-hydroxybenzoyl-CoA_TE"/>
</dbReference>
<dbReference type="CDD" id="cd00586">
    <property type="entry name" value="4HBT"/>
    <property type="match status" value="1"/>
</dbReference>
<dbReference type="InterPro" id="IPR006684">
    <property type="entry name" value="YbgC/YbaW"/>
</dbReference>
<comment type="similarity">
    <text evidence="1">Belongs to the 4-hydroxybenzoyl-CoA thioesterase family.</text>
</comment>
<comment type="caution">
    <text evidence="3">The sequence shown here is derived from an EMBL/GenBank/DDBJ whole genome shotgun (WGS) entry which is preliminary data.</text>
</comment>
<evidence type="ECO:0000313" key="3">
    <source>
        <dbReference type="EMBL" id="HIR57758.1"/>
    </source>
</evidence>
<dbReference type="EMBL" id="DVHF01000102">
    <property type="protein sequence ID" value="HIR57758.1"/>
    <property type="molecule type" value="Genomic_DNA"/>
</dbReference>
<reference evidence="3" key="1">
    <citation type="submission" date="2020-10" db="EMBL/GenBank/DDBJ databases">
        <authorList>
            <person name="Gilroy R."/>
        </authorList>
    </citation>
    <scope>NUCLEOTIDE SEQUENCE</scope>
    <source>
        <strain evidence="3">ChiSjej1B19-7085</strain>
    </source>
</reference>
<dbReference type="PIRSF" id="PIRSF003230">
    <property type="entry name" value="YbgC"/>
    <property type="match status" value="1"/>
</dbReference>
<dbReference type="Proteomes" id="UP000886785">
    <property type="component" value="Unassembled WGS sequence"/>
</dbReference>
<dbReference type="PANTHER" id="PTHR31793:SF27">
    <property type="entry name" value="NOVEL THIOESTERASE SUPERFAMILY DOMAIN AND SAPOSIN A-TYPE DOMAIN CONTAINING PROTEIN (0610012H03RIK)"/>
    <property type="match status" value="1"/>
</dbReference>